<gene>
    <name evidence="2" type="ORF">RF55_14669</name>
</gene>
<protein>
    <recommendedName>
        <fullName evidence="1">CD47 immunoglobulin-like domain-containing protein</fullName>
    </recommendedName>
</protein>
<dbReference type="InterPro" id="IPR013783">
    <property type="entry name" value="Ig-like_fold"/>
</dbReference>
<dbReference type="Gene3D" id="2.60.40.10">
    <property type="entry name" value="Immunoglobulins"/>
    <property type="match status" value="1"/>
</dbReference>
<sequence length="143" mass="16337">MRIKLHLKLIYKGESQQLVIKSINVPSAVKVDDVNHVILDCDYALENTSSQGLVVKWFFNDDQVVYQWIHGRNPLADNPVAKYIDLTYKASDDPFTEYRAMKLNKPGIDLTGDYTCVISTFEDEKAANASMILKKMFLIHILI</sequence>
<evidence type="ECO:0000313" key="3">
    <source>
        <dbReference type="Proteomes" id="UP000036403"/>
    </source>
</evidence>
<proteinExistence type="predicted"/>
<feature type="domain" description="CD47 immunoglobulin-like" evidence="1">
    <location>
        <begin position="16"/>
        <end position="120"/>
    </location>
</feature>
<comment type="caution">
    <text evidence="2">The sequence shown here is derived from an EMBL/GenBank/DDBJ whole genome shotgun (WGS) entry which is preliminary data.</text>
</comment>
<dbReference type="PANTHER" id="PTHR21261:SF2">
    <property type="entry name" value="GH04238P-RELATED"/>
    <property type="match status" value="1"/>
</dbReference>
<dbReference type="Pfam" id="PF08204">
    <property type="entry name" value="V-set_CD47"/>
    <property type="match status" value="1"/>
</dbReference>
<dbReference type="EMBL" id="LBMM01012199">
    <property type="protein sequence ID" value="KMQ86357.1"/>
    <property type="molecule type" value="Genomic_DNA"/>
</dbReference>
<dbReference type="STRING" id="67767.A0A0J7K7K5"/>
<evidence type="ECO:0000259" key="1">
    <source>
        <dbReference type="Pfam" id="PF08204"/>
    </source>
</evidence>
<organism evidence="2 3">
    <name type="scientific">Lasius niger</name>
    <name type="common">Black garden ant</name>
    <dbReference type="NCBI Taxonomy" id="67767"/>
    <lineage>
        <taxon>Eukaryota</taxon>
        <taxon>Metazoa</taxon>
        <taxon>Ecdysozoa</taxon>
        <taxon>Arthropoda</taxon>
        <taxon>Hexapoda</taxon>
        <taxon>Insecta</taxon>
        <taxon>Pterygota</taxon>
        <taxon>Neoptera</taxon>
        <taxon>Endopterygota</taxon>
        <taxon>Hymenoptera</taxon>
        <taxon>Apocrita</taxon>
        <taxon>Aculeata</taxon>
        <taxon>Formicoidea</taxon>
        <taxon>Formicidae</taxon>
        <taxon>Formicinae</taxon>
        <taxon>Lasius</taxon>
        <taxon>Lasius</taxon>
    </lineage>
</organism>
<keyword evidence="3" id="KW-1185">Reference proteome</keyword>
<name>A0A0J7K7K5_LASNI</name>
<dbReference type="AlphaFoldDB" id="A0A0J7K7K5"/>
<reference evidence="2 3" key="1">
    <citation type="submission" date="2015-04" db="EMBL/GenBank/DDBJ databases">
        <title>Lasius niger genome sequencing.</title>
        <authorList>
            <person name="Konorov E.A."/>
            <person name="Nikitin M.A."/>
            <person name="Kirill M.V."/>
            <person name="Chang P."/>
        </authorList>
    </citation>
    <scope>NUCLEOTIDE SEQUENCE [LARGE SCALE GENOMIC DNA]</scope>
    <source>
        <tissue evidence="2">Whole</tissue>
    </source>
</reference>
<dbReference type="InterPro" id="IPR013270">
    <property type="entry name" value="CD47_Vset"/>
</dbReference>
<dbReference type="PaxDb" id="67767-A0A0J7K7K5"/>
<evidence type="ECO:0000313" key="2">
    <source>
        <dbReference type="EMBL" id="KMQ86357.1"/>
    </source>
</evidence>
<dbReference type="OrthoDB" id="6478865at2759"/>
<accession>A0A0J7K7K5</accession>
<dbReference type="Proteomes" id="UP000036403">
    <property type="component" value="Unassembled WGS sequence"/>
</dbReference>
<dbReference type="PANTHER" id="PTHR21261">
    <property type="entry name" value="BEAT PROTEIN"/>
    <property type="match status" value="1"/>
</dbReference>